<feature type="compositionally biased region" description="Polar residues" evidence="1">
    <location>
        <begin position="165"/>
        <end position="175"/>
    </location>
</feature>
<protein>
    <submittedName>
        <fullName evidence="2">Uncharacterized protein</fullName>
    </submittedName>
</protein>
<evidence type="ECO:0000313" key="3">
    <source>
        <dbReference type="Proteomes" id="UP001144673"/>
    </source>
</evidence>
<dbReference type="Proteomes" id="UP001144673">
    <property type="component" value="Chromosome 5"/>
</dbReference>
<dbReference type="KEGG" id="amus:LMH87_010254"/>
<reference evidence="2" key="1">
    <citation type="journal article" date="2023" name="Access Microbiol">
        <title>De-novo genome assembly for Akanthomyces muscarius, a biocontrol agent of insect agricultural pests.</title>
        <authorList>
            <person name="Erdos Z."/>
            <person name="Studholme D.J."/>
            <person name="Raymond B."/>
            <person name="Sharma M."/>
        </authorList>
    </citation>
    <scope>NUCLEOTIDE SEQUENCE</scope>
    <source>
        <strain evidence="2">Ve6</strain>
    </source>
</reference>
<comment type="caution">
    <text evidence="2">The sequence shown here is derived from an EMBL/GenBank/DDBJ whole genome shotgun (WGS) entry which is preliminary data.</text>
</comment>
<organism evidence="2 3">
    <name type="scientific">Akanthomyces muscarius</name>
    <name type="common">Entomopathogenic fungus</name>
    <name type="synonym">Lecanicillium muscarium</name>
    <dbReference type="NCBI Taxonomy" id="2231603"/>
    <lineage>
        <taxon>Eukaryota</taxon>
        <taxon>Fungi</taxon>
        <taxon>Dikarya</taxon>
        <taxon>Ascomycota</taxon>
        <taxon>Pezizomycotina</taxon>
        <taxon>Sordariomycetes</taxon>
        <taxon>Hypocreomycetidae</taxon>
        <taxon>Hypocreales</taxon>
        <taxon>Cordycipitaceae</taxon>
        <taxon>Akanthomyces</taxon>
    </lineage>
</organism>
<dbReference type="EMBL" id="JAJHUN010000008">
    <property type="protein sequence ID" value="KAJ4153781.1"/>
    <property type="molecule type" value="Genomic_DNA"/>
</dbReference>
<sequence length="183" mass="19708">MLGEVMLVANQVLAARQEEEEEEEEEQDEDNGLGYLPTQLCIRKAENPVPRYSIHHQASPIFPSESITLPEYLHTFLLLDTQYTIHIHETPAPAYFTNMLMSSLASIQAAGIYTPETVPIEKTYGLPAEAKQDTAAASGATSNNDEPSSPPPPPPEAEEDAPSGKPSSSKQTSAASGGEKKSA</sequence>
<dbReference type="AlphaFoldDB" id="A0A9W8QDF1"/>
<gene>
    <name evidence="2" type="ORF">LMH87_010254</name>
</gene>
<proteinExistence type="predicted"/>
<accession>A0A9W8QDF1</accession>
<dbReference type="GeneID" id="80897413"/>
<feature type="region of interest" description="Disordered" evidence="1">
    <location>
        <begin position="14"/>
        <end position="33"/>
    </location>
</feature>
<dbReference type="RefSeq" id="XP_056054439.1">
    <property type="nucleotide sequence ID" value="XM_056197385.1"/>
</dbReference>
<evidence type="ECO:0000256" key="1">
    <source>
        <dbReference type="SAM" id="MobiDB-lite"/>
    </source>
</evidence>
<evidence type="ECO:0000313" key="2">
    <source>
        <dbReference type="EMBL" id="KAJ4153781.1"/>
    </source>
</evidence>
<name>A0A9W8QDF1_AKAMU</name>
<feature type="region of interest" description="Disordered" evidence="1">
    <location>
        <begin position="130"/>
        <end position="183"/>
    </location>
</feature>
<feature type="compositionally biased region" description="Acidic residues" evidence="1">
    <location>
        <begin position="18"/>
        <end position="31"/>
    </location>
</feature>
<keyword evidence="3" id="KW-1185">Reference proteome</keyword>